<protein>
    <submittedName>
        <fullName evidence="2">Uncharacterized protein</fullName>
    </submittedName>
</protein>
<proteinExistence type="predicted"/>
<comment type="caution">
    <text evidence="2">The sequence shown here is derived from an EMBL/GenBank/DDBJ whole genome shotgun (WGS) entry which is preliminary data.</text>
</comment>
<name>A0A2A9HD00_TEPT2</name>
<feature type="transmembrane region" description="Helical" evidence="1">
    <location>
        <begin position="175"/>
        <end position="198"/>
    </location>
</feature>
<reference evidence="2 3" key="1">
    <citation type="submission" date="2017-09" db="EMBL/GenBank/DDBJ databases">
        <title>Sequencing the genomes of two abundant thermophiles in Great Basin hot springs: Thermocrinis jamiesonii and novel Chloroflexi Thermoflexus hugenholtzii.</title>
        <authorList>
            <person name="Hedlund B."/>
        </authorList>
    </citation>
    <scope>NUCLEOTIDE SEQUENCE [LARGE SCALE GENOMIC DNA]</scope>
    <source>
        <strain evidence="2 3">G233</strain>
    </source>
</reference>
<accession>A0A2A9HD00</accession>
<feature type="transmembrane region" description="Helical" evidence="1">
    <location>
        <begin position="38"/>
        <end position="62"/>
    </location>
</feature>
<feature type="transmembrane region" description="Helical" evidence="1">
    <location>
        <begin position="218"/>
        <end position="237"/>
    </location>
</feature>
<keyword evidence="1" id="KW-0812">Transmembrane</keyword>
<evidence type="ECO:0000313" key="2">
    <source>
        <dbReference type="EMBL" id="PFG73844.1"/>
    </source>
</evidence>
<dbReference type="RefSeq" id="WP_098503277.1">
    <property type="nucleotide sequence ID" value="NZ_PDJQ01000001.1"/>
</dbReference>
<feature type="transmembrane region" description="Helical" evidence="1">
    <location>
        <begin position="249"/>
        <end position="272"/>
    </location>
</feature>
<feature type="transmembrane region" description="Helical" evidence="1">
    <location>
        <begin position="6"/>
        <end position="26"/>
    </location>
</feature>
<sequence>MNVEALPYTLLIILAELTIGSLWVTLASDLRGGVTRGFVLTMALCIAIAGILALWTASSLSLGPDVDGYSIDPDPFPRFRQALLLVTVASGIYMFAVFMGWDPVGRIAGILGSLAGLAAIVLLSIMFAPPTWGYPAIFLGLFAGTLALGAVSVAMTWGHWYLTEGALPAWPLRDLCLILLGAHALQAVVLAVNLAVPVREVPLPANPVDVGLFANPVLYLRIGVGLVFPIILAYLAYRTTRIRAMQSATGLLYIAMGAVFVGEVLAKGLMFLTGRPT</sequence>
<gene>
    <name evidence="2" type="ORF">A9A59_1050</name>
</gene>
<keyword evidence="1" id="KW-1133">Transmembrane helix</keyword>
<feature type="transmembrane region" description="Helical" evidence="1">
    <location>
        <begin position="108"/>
        <end position="128"/>
    </location>
</feature>
<keyword evidence="3" id="KW-1185">Reference proteome</keyword>
<keyword evidence="1" id="KW-0472">Membrane</keyword>
<evidence type="ECO:0000256" key="1">
    <source>
        <dbReference type="SAM" id="Phobius"/>
    </source>
</evidence>
<organism evidence="2 3">
    <name type="scientific">Tepidiforma thermophila (strain KCTC 52669 / CGMCC 1.13589 / G233)</name>
    <dbReference type="NCBI Taxonomy" id="2761530"/>
    <lineage>
        <taxon>Bacteria</taxon>
        <taxon>Bacillati</taxon>
        <taxon>Chloroflexota</taxon>
        <taxon>Tepidiformia</taxon>
        <taxon>Tepidiformales</taxon>
        <taxon>Tepidiformaceae</taxon>
        <taxon>Tepidiforma</taxon>
    </lineage>
</organism>
<dbReference type="EMBL" id="PDJQ01000001">
    <property type="protein sequence ID" value="PFG73844.1"/>
    <property type="molecule type" value="Genomic_DNA"/>
</dbReference>
<dbReference type="Proteomes" id="UP000223071">
    <property type="component" value="Unassembled WGS sequence"/>
</dbReference>
<evidence type="ECO:0000313" key="3">
    <source>
        <dbReference type="Proteomes" id="UP000223071"/>
    </source>
</evidence>
<feature type="transmembrane region" description="Helical" evidence="1">
    <location>
        <begin position="134"/>
        <end position="163"/>
    </location>
</feature>
<feature type="transmembrane region" description="Helical" evidence="1">
    <location>
        <begin position="82"/>
        <end position="101"/>
    </location>
</feature>
<dbReference type="AlphaFoldDB" id="A0A2A9HD00"/>